<gene>
    <name evidence="2" type="ORF">ABHF33_15575</name>
</gene>
<dbReference type="EMBL" id="CP157355">
    <property type="protein sequence ID" value="XBM00459.1"/>
    <property type="molecule type" value="Genomic_DNA"/>
</dbReference>
<dbReference type="AlphaFoldDB" id="A0AAU7F9B1"/>
<sequence>MSNRSTHQSAKQSVQALLDDIRFVNPQNYEIVEAVRTLVRESLALDAEEVKYGGILFTAGVQFAGVFAYQAHVSVEFGSGAKIIDPYDWLEGKGKGRRHLKLHSLEQIKEKQLAHYLLLAQQAATAP</sequence>
<dbReference type="KEGG" id="cmav:ABHF33_15575"/>
<evidence type="ECO:0000259" key="1">
    <source>
        <dbReference type="Pfam" id="PF08818"/>
    </source>
</evidence>
<dbReference type="RefSeq" id="WP_348944811.1">
    <property type="nucleotide sequence ID" value="NZ_CP157355.1"/>
</dbReference>
<evidence type="ECO:0000313" key="2">
    <source>
        <dbReference type="EMBL" id="XBM00459.1"/>
    </source>
</evidence>
<dbReference type="Pfam" id="PF08818">
    <property type="entry name" value="DUF1801"/>
    <property type="match status" value="1"/>
</dbReference>
<feature type="domain" description="YdhG-like" evidence="1">
    <location>
        <begin position="30"/>
        <end position="117"/>
    </location>
</feature>
<dbReference type="SUPFAM" id="SSF159888">
    <property type="entry name" value="YdhG-like"/>
    <property type="match status" value="1"/>
</dbReference>
<accession>A0AAU7F9B1</accession>
<organism evidence="2">
    <name type="scientific">Chitinibacter mangrovi</name>
    <dbReference type="NCBI Taxonomy" id="3153927"/>
    <lineage>
        <taxon>Bacteria</taxon>
        <taxon>Pseudomonadati</taxon>
        <taxon>Pseudomonadota</taxon>
        <taxon>Betaproteobacteria</taxon>
        <taxon>Neisseriales</taxon>
        <taxon>Chitinibacteraceae</taxon>
        <taxon>Chitinibacter</taxon>
    </lineage>
</organism>
<name>A0AAU7F9B1_9NEIS</name>
<proteinExistence type="predicted"/>
<protein>
    <submittedName>
        <fullName evidence="2">DUF1801 domain-containing protein</fullName>
    </submittedName>
</protein>
<reference evidence="2" key="1">
    <citation type="submission" date="2024-05" db="EMBL/GenBank/DDBJ databases">
        <authorList>
            <person name="Yang L."/>
            <person name="Pan L."/>
        </authorList>
    </citation>
    <scope>NUCLEOTIDE SEQUENCE</scope>
    <source>
        <strain evidence="2">FCG-7</strain>
    </source>
</reference>
<dbReference type="InterPro" id="IPR014922">
    <property type="entry name" value="YdhG-like"/>
</dbReference>